<organism evidence="1 2">
    <name type="scientific">Gluconacetobacter entanii</name>
    <dbReference type="NCBI Taxonomy" id="108528"/>
    <lineage>
        <taxon>Bacteria</taxon>
        <taxon>Pseudomonadati</taxon>
        <taxon>Pseudomonadota</taxon>
        <taxon>Alphaproteobacteria</taxon>
        <taxon>Acetobacterales</taxon>
        <taxon>Acetobacteraceae</taxon>
        <taxon>Gluconacetobacter</taxon>
    </lineage>
</organism>
<protein>
    <submittedName>
        <fullName evidence="1">Uncharacterized protein</fullName>
    </submittedName>
</protein>
<comment type="caution">
    <text evidence="1">The sequence shown here is derived from an EMBL/GenBank/DDBJ whole genome shotgun (WGS) entry which is preliminary data.</text>
</comment>
<accession>A0ABT3K4K7</accession>
<proteinExistence type="predicted"/>
<dbReference type="RefSeq" id="WP_171790085.1">
    <property type="nucleotide sequence ID" value="NZ_JABJWD010000022.1"/>
</dbReference>
<reference evidence="1 2" key="1">
    <citation type="submission" date="2022-07" db="EMBL/GenBank/DDBJ databases">
        <title>Genome stability of Gluconacetobacter entanii AV429.</title>
        <authorList>
            <person name="Trcek J."/>
            <person name="Cepec E."/>
        </authorList>
    </citation>
    <scope>NUCLEOTIDE SEQUENCE [LARGE SCALE GENOMIC DNA]</scope>
    <source>
        <strain evidence="1 2">AV429_2022</strain>
    </source>
</reference>
<evidence type="ECO:0000313" key="1">
    <source>
        <dbReference type="EMBL" id="MCW4590121.1"/>
    </source>
</evidence>
<keyword evidence="2" id="KW-1185">Reference proteome</keyword>
<dbReference type="EMBL" id="JANGSQ010000095">
    <property type="protein sequence ID" value="MCW4590121.1"/>
    <property type="molecule type" value="Genomic_DNA"/>
</dbReference>
<dbReference type="Proteomes" id="UP001526337">
    <property type="component" value="Unassembled WGS sequence"/>
</dbReference>
<sequence>MPICFLLSPSAISNIKRIYPFDSGAFLAGRHPDYIRKMGISDFEAAPSRDTPRRIIGAFFDSIDDFFRLKPKDENKFKTEFSLSLLDAQVLALRELAGDTSLATIDDRRFAVEIQSDQKITLDASSVEAVVISDSYFSIGEVRNYIDVPPGNVTILK</sequence>
<evidence type="ECO:0000313" key="2">
    <source>
        <dbReference type="Proteomes" id="UP001526337"/>
    </source>
</evidence>
<name>A0ABT3K4K7_9PROT</name>
<gene>
    <name evidence="1" type="ORF">NO263_05945</name>
</gene>